<dbReference type="EMBL" id="QRYT01000037">
    <property type="protein sequence ID" value="RGV06597.1"/>
    <property type="molecule type" value="Genomic_DNA"/>
</dbReference>
<name>A0A412VJB3_PHOVU</name>
<dbReference type="Proteomes" id="UP000285379">
    <property type="component" value="Unassembled WGS sequence"/>
</dbReference>
<accession>A0A412VJB3</accession>
<comment type="caution">
    <text evidence="1">The sequence shown here is derived from an EMBL/GenBank/DDBJ whole genome shotgun (WGS) entry which is preliminary data.</text>
</comment>
<dbReference type="AlphaFoldDB" id="A0A412VJB3"/>
<dbReference type="RefSeq" id="WP_117866541.1">
    <property type="nucleotide sequence ID" value="NZ_QRYT01000037.1"/>
</dbReference>
<proteinExistence type="predicted"/>
<reference evidence="1 2" key="1">
    <citation type="submission" date="2018-08" db="EMBL/GenBank/DDBJ databases">
        <title>A genome reference for cultivated species of the human gut microbiota.</title>
        <authorList>
            <person name="Zou Y."/>
            <person name="Xue W."/>
            <person name="Luo G."/>
        </authorList>
    </citation>
    <scope>NUCLEOTIDE SEQUENCE [LARGE SCALE GENOMIC DNA]</scope>
    <source>
        <strain evidence="1 2">AF14-8</strain>
    </source>
</reference>
<evidence type="ECO:0000313" key="1">
    <source>
        <dbReference type="EMBL" id="RGV06597.1"/>
    </source>
</evidence>
<sequence>MLQVKRQKDKRVIKSILHRIADVPGGVTINTSELGGKVLFEGTPIGPGSDGMYHVQKTALIVTTANATATDYEVAKGHHFKTGDYFATESCAGKQITAIDKSDPAKDVITLSATLGAEVKSGTCAFLSNGAAKTVKYKANSVAGSNEDVEEGDNLFVSAWLHAVVRRGNAPVVNDTIESTMKGVSYIV</sequence>
<gene>
    <name evidence="1" type="ORF">DWW27_14690</name>
</gene>
<organism evidence="1 2">
    <name type="scientific">Phocaeicola vulgatus</name>
    <name type="common">Bacteroides vulgatus</name>
    <dbReference type="NCBI Taxonomy" id="821"/>
    <lineage>
        <taxon>Bacteria</taxon>
        <taxon>Pseudomonadati</taxon>
        <taxon>Bacteroidota</taxon>
        <taxon>Bacteroidia</taxon>
        <taxon>Bacteroidales</taxon>
        <taxon>Bacteroidaceae</taxon>
        <taxon>Phocaeicola</taxon>
    </lineage>
</organism>
<protein>
    <submittedName>
        <fullName evidence="1">Uncharacterized protein</fullName>
    </submittedName>
</protein>
<evidence type="ECO:0000313" key="2">
    <source>
        <dbReference type="Proteomes" id="UP000285379"/>
    </source>
</evidence>